<evidence type="ECO:0000313" key="6">
    <source>
        <dbReference type="Proteomes" id="UP001642360"/>
    </source>
</evidence>
<dbReference type="InterPro" id="IPR017942">
    <property type="entry name" value="Lipid-bd_serum_glycop_N"/>
</dbReference>
<evidence type="ECO:0000313" key="5">
    <source>
        <dbReference type="EMBL" id="CAK9165485.1"/>
    </source>
</evidence>
<dbReference type="InterPro" id="IPR017943">
    <property type="entry name" value="Bactericidal_perm-incr_a/b_dom"/>
</dbReference>
<dbReference type="Gene3D" id="3.15.20.10">
    <property type="entry name" value="Bactericidal permeability-increasing protein, domain 2"/>
    <property type="match status" value="1"/>
</dbReference>
<evidence type="ECO:0000256" key="1">
    <source>
        <dbReference type="ARBA" id="ARBA00023180"/>
    </source>
</evidence>
<evidence type="ECO:0000256" key="2">
    <source>
        <dbReference type="ARBA" id="ARBA00060933"/>
    </source>
</evidence>
<reference evidence="5 6" key="1">
    <citation type="submission" date="2024-02" db="EMBL/GenBank/DDBJ databases">
        <authorList>
            <person name="Vignale AGUSTIN F."/>
            <person name="Sosa J E."/>
            <person name="Modenutti C."/>
        </authorList>
    </citation>
    <scope>NUCLEOTIDE SEQUENCE [LARGE SCALE GENOMIC DNA]</scope>
</reference>
<dbReference type="FunFam" id="3.15.10.10:FF:000001">
    <property type="entry name" value="phospholipid transfer protein-like"/>
    <property type="match status" value="1"/>
</dbReference>
<keyword evidence="1" id="KW-0325">Glycoprotein</keyword>
<organism evidence="5 6">
    <name type="scientific">Ilex paraguariensis</name>
    <name type="common">yerba mate</name>
    <dbReference type="NCBI Taxonomy" id="185542"/>
    <lineage>
        <taxon>Eukaryota</taxon>
        <taxon>Viridiplantae</taxon>
        <taxon>Streptophyta</taxon>
        <taxon>Embryophyta</taxon>
        <taxon>Tracheophyta</taxon>
        <taxon>Spermatophyta</taxon>
        <taxon>Magnoliopsida</taxon>
        <taxon>eudicotyledons</taxon>
        <taxon>Gunneridae</taxon>
        <taxon>Pentapetalae</taxon>
        <taxon>asterids</taxon>
        <taxon>campanulids</taxon>
        <taxon>Aquifoliales</taxon>
        <taxon>Aquifoliaceae</taxon>
        <taxon>Ilex</taxon>
    </lineage>
</organism>
<feature type="chain" id="PRO_5044851313" description="Lipid-binding serum glycoprotein N-terminal domain-containing protein" evidence="3">
    <location>
        <begin position="22"/>
        <end position="381"/>
    </location>
</feature>
<sequence length="381" mass="41405">MAKTILIRILFLLLISSYTQVQSTEEGFVSINISDKGLDFVKELLINGVVSSLIPLQLPQIEKSVQIPVVGKVRMVLSNITLYRVNVSSSIVKPGDTGIAIVASGATANLSMDWKYTYSTWLIPIAVSDKGSASVLVEGLDVGLTLGLKNQRGTLNLTLLECGCYVRDICIKLKGGASWLYQGLLDAFEGNIASAVEDAVSKKIREGVMKLDSALQSLPKEVPIDNVAALNVTFVNDPVLSNSSVDLEINGLFSAKGEIIASNHRHKNLRASVSSKDPDNMIGISLHENVLNSALLVYFNADLMHWIVDKIPDQALLNTARWRYVVPQLYKLYPNDDLKLNISVSSPPIIKVENEGIHGTVHSDVTLDVLDTGDVIPVVCI</sequence>
<keyword evidence="6" id="KW-1185">Reference proteome</keyword>
<protein>
    <recommendedName>
        <fullName evidence="4">Lipid-binding serum glycoprotein N-terminal domain-containing protein</fullName>
    </recommendedName>
</protein>
<dbReference type="PANTHER" id="PTHR46801">
    <property type="entry name" value="OS06G0309200 PROTEIN"/>
    <property type="match status" value="1"/>
</dbReference>
<dbReference type="InterPro" id="IPR045897">
    <property type="entry name" value="BPI/LBP_pln"/>
</dbReference>
<dbReference type="CDD" id="cd00025">
    <property type="entry name" value="BPI1"/>
    <property type="match status" value="1"/>
</dbReference>
<dbReference type="Pfam" id="PF02886">
    <property type="entry name" value="LBP_BPI_CETP_C"/>
    <property type="match status" value="1"/>
</dbReference>
<name>A0ABC8T7X3_9AQUA</name>
<proteinExistence type="inferred from homology"/>
<dbReference type="EMBL" id="CAUOFW020004392">
    <property type="protein sequence ID" value="CAK9165485.1"/>
    <property type="molecule type" value="Genomic_DNA"/>
</dbReference>
<accession>A0ABC8T7X3</accession>
<dbReference type="Proteomes" id="UP001642360">
    <property type="component" value="Unassembled WGS sequence"/>
</dbReference>
<evidence type="ECO:0000259" key="4">
    <source>
        <dbReference type="SMART" id="SM00328"/>
    </source>
</evidence>
<evidence type="ECO:0000256" key="3">
    <source>
        <dbReference type="SAM" id="SignalP"/>
    </source>
</evidence>
<comment type="similarity">
    <text evidence="2">Belongs to the BPI/LBP/Plunc superfamily. BPI/LBP (TC 1.C.40) family.</text>
</comment>
<dbReference type="SMART" id="SM00328">
    <property type="entry name" value="BPI1"/>
    <property type="match status" value="1"/>
</dbReference>
<dbReference type="Pfam" id="PF01273">
    <property type="entry name" value="LBP_BPI_CETP"/>
    <property type="match status" value="1"/>
</dbReference>
<dbReference type="PANTHER" id="PTHR46801:SF2">
    <property type="entry name" value="LIPOPOLYSACCHARIDE-BINDING PROTEIN"/>
    <property type="match status" value="1"/>
</dbReference>
<dbReference type="InterPro" id="IPR001124">
    <property type="entry name" value="Lipid-bd_serum_glycop_C"/>
</dbReference>
<dbReference type="SUPFAM" id="SSF55394">
    <property type="entry name" value="Bactericidal permeability-increasing protein, BPI"/>
    <property type="match status" value="2"/>
</dbReference>
<feature type="signal peptide" evidence="3">
    <location>
        <begin position="1"/>
        <end position="21"/>
    </location>
</feature>
<feature type="domain" description="Lipid-binding serum glycoprotein N-terminal" evidence="4">
    <location>
        <begin position="33"/>
        <end position="258"/>
    </location>
</feature>
<keyword evidence="3" id="KW-0732">Signal</keyword>
<gene>
    <name evidence="5" type="ORF">ILEXP_LOCUS34651</name>
</gene>
<dbReference type="AlphaFoldDB" id="A0ABC8T7X3"/>
<dbReference type="Gene3D" id="3.15.10.10">
    <property type="entry name" value="Bactericidal permeability-increasing protein, domain 1"/>
    <property type="match status" value="1"/>
</dbReference>
<comment type="caution">
    <text evidence="5">The sequence shown here is derived from an EMBL/GenBank/DDBJ whole genome shotgun (WGS) entry which is preliminary data.</text>
</comment>